<dbReference type="HOGENOM" id="CLU_001357_12_3_1"/>
<dbReference type="Proteomes" id="UP000002852">
    <property type="component" value="Unassembled WGS sequence"/>
</dbReference>
<feature type="compositionally biased region" description="Polar residues" evidence="5">
    <location>
        <begin position="349"/>
        <end position="360"/>
    </location>
</feature>
<evidence type="ECO:0000256" key="2">
    <source>
        <dbReference type="ARBA" id="ARBA00022833"/>
    </source>
</evidence>
<dbReference type="GeneTree" id="ENSGT00950000182850"/>
<keyword evidence="8" id="KW-1185">Reference proteome</keyword>
<reference evidence="8" key="2">
    <citation type="journal article" date="2013" name="Nat. Genet.">
        <title>The genome of the platyfish, Xiphophorus maculatus, provides insights into evolutionary adaptation and several complex traits.</title>
        <authorList>
            <person name="Schartl M."/>
            <person name="Walter R.B."/>
            <person name="Shen Y."/>
            <person name="Garcia T."/>
            <person name="Catchen J."/>
            <person name="Amores A."/>
            <person name="Braasch I."/>
            <person name="Chalopin D."/>
            <person name="Volff J.N."/>
            <person name="Lesch K.P."/>
            <person name="Bisazza A."/>
            <person name="Minx P."/>
            <person name="Hillier L."/>
            <person name="Wilson R.K."/>
            <person name="Fuerstenberg S."/>
            <person name="Boore J."/>
            <person name="Searle S."/>
            <person name="Postlethwait J.H."/>
            <person name="Warren W.C."/>
        </authorList>
    </citation>
    <scope>NUCLEOTIDE SEQUENCE [LARGE SCALE GENOMIC DNA]</scope>
    <source>
        <strain evidence="8">JP 163 A</strain>
    </source>
</reference>
<evidence type="ECO:0000259" key="6">
    <source>
        <dbReference type="PROSITE" id="PS50023"/>
    </source>
</evidence>
<dbReference type="CDD" id="cd09328">
    <property type="entry name" value="LIM2_abLIM"/>
    <property type="match status" value="1"/>
</dbReference>
<feature type="domain" description="LIM zinc-binding" evidence="6">
    <location>
        <begin position="23"/>
        <end position="81"/>
    </location>
</feature>
<evidence type="ECO:0000313" key="7">
    <source>
        <dbReference type="Ensembl" id="ENSXMAP00000000113.2"/>
    </source>
</evidence>
<reference evidence="7" key="3">
    <citation type="submission" date="2025-08" db="UniProtKB">
        <authorList>
            <consortium name="Ensembl"/>
        </authorList>
    </citation>
    <scope>IDENTIFICATION</scope>
    <source>
        <strain evidence="7">JP 163 A</strain>
    </source>
</reference>
<proteinExistence type="predicted"/>
<dbReference type="Ensembl" id="ENSXMAT00000000113.2">
    <property type="protein sequence ID" value="ENSXMAP00000000113.2"/>
    <property type="gene ID" value="ENSXMAG00000000107.2"/>
</dbReference>
<feature type="region of interest" description="Disordered" evidence="5">
    <location>
        <begin position="345"/>
        <end position="380"/>
    </location>
</feature>
<dbReference type="FunFam" id="2.10.110.10:FF:000003">
    <property type="entry name" value="actin-binding LIM protein 1 isoform X1"/>
    <property type="match status" value="1"/>
</dbReference>
<dbReference type="PANTHER" id="PTHR24213:SF18">
    <property type="entry name" value="ACTIN-BINDING LIM PROTEIN 1"/>
    <property type="match status" value="1"/>
</dbReference>
<dbReference type="PROSITE" id="PS00478">
    <property type="entry name" value="LIM_DOMAIN_1"/>
    <property type="match status" value="3"/>
</dbReference>
<dbReference type="AlphaFoldDB" id="M3ZD21"/>
<keyword evidence="3 4" id="KW-0440">LIM domain</keyword>
<dbReference type="InterPro" id="IPR051618">
    <property type="entry name" value="Actin-binding_LIM"/>
</dbReference>
<dbReference type="GO" id="GO:0046872">
    <property type="term" value="F:metal ion binding"/>
    <property type="evidence" value="ECO:0007669"/>
    <property type="project" value="UniProtKB-KW"/>
</dbReference>
<dbReference type="GO" id="GO:0051015">
    <property type="term" value="F:actin filament binding"/>
    <property type="evidence" value="ECO:0007669"/>
    <property type="project" value="TreeGrafter"/>
</dbReference>
<feature type="region of interest" description="Disordered" evidence="5">
    <location>
        <begin position="272"/>
        <end position="293"/>
    </location>
</feature>
<dbReference type="GO" id="GO:0060271">
    <property type="term" value="P:cilium assembly"/>
    <property type="evidence" value="ECO:0007669"/>
    <property type="project" value="TreeGrafter"/>
</dbReference>
<feature type="domain" description="LIM zinc-binding" evidence="6">
    <location>
        <begin position="149"/>
        <end position="208"/>
    </location>
</feature>
<dbReference type="Gene3D" id="2.10.110.10">
    <property type="entry name" value="Cysteine Rich Protein"/>
    <property type="match status" value="4"/>
</dbReference>
<dbReference type="GO" id="GO:0030032">
    <property type="term" value="P:lamellipodium assembly"/>
    <property type="evidence" value="ECO:0007669"/>
    <property type="project" value="TreeGrafter"/>
</dbReference>
<dbReference type="Pfam" id="PF16182">
    <property type="entry name" value="AbLIM_anchor"/>
    <property type="match status" value="1"/>
</dbReference>
<dbReference type="CDD" id="cd09330">
    <property type="entry name" value="LIM4_abLIM"/>
    <property type="match status" value="1"/>
</dbReference>
<dbReference type="OMA" id="DCVTFNG"/>
<dbReference type="InterPro" id="IPR032402">
    <property type="entry name" value="AbLIM_anchor"/>
</dbReference>
<reference evidence="8" key="1">
    <citation type="submission" date="2012-01" db="EMBL/GenBank/DDBJ databases">
        <authorList>
            <person name="Walter R."/>
            <person name="Schartl M."/>
            <person name="Warren W."/>
        </authorList>
    </citation>
    <scope>NUCLEOTIDE SEQUENCE [LARGE SCALE GENOMIC DNA]</scope>
    <source>
        <strain evidence="8">JP 163 A</strain>
    </source>
</reference>
<feature type="domain" description="LIM zinc-binding" evidence="6">
    <location>
        <begin position="82"/>
        <end position="142"/>
    </location>
</feature>
<dbReference type="InterPro" id="IPR001781">
    <property type="entry name" value="Znf_LIM"/>
</dbReference>
<evidence type="ECO:0000256" key="1">
    <source>
        <dbReference type="ARBA" id="ARBA00022723"/>
    </source>
</evidence>
<evidence type="ECO:0000256" key="3">
    <source>
        <dbReference type="ARBA" id="ARBA00023038"/>
    </source>
</evidence>
<dbReference type="SUPFAM" id="SSF57716">
    <property type="entry name" value="Glucocorticoid receptor-like (DNA-binding domain)"/>
    <property type="match status" value="5"/>
</dbReference>
<dbReference type="FunFam" id="2.10.110.10:FF:000055">
    <property type="entry name" value="Actin binding LIM protein 1"/>
    <property type="match status" value="1"/>
</dbReference>
<protein>
    <submittedName>
        <fullName evidence="7">Actin-binding LIM protein 1-like</fullName>
    </submittedName>
</protein>
<evidence type="ECO:0000256" key="5">
    <source>
        <dbReference type="SAM" id="MobiDB-lite"/>
    </source>
</evidence>
<keyword evidence="2 4" id="KW-0862">Zinc</keyword>
<dbReference type="PROSITE" id="PS50023">
    <property type="entry name" value="LIM_DOMAIN_2"/>
    <property type="match status" value="3"/>
</dbReference>
<evidence type="ECO:0000256" key="4">
    <source>
        <dbReference type="PROSITE-ProRule" id="PRU00125"/>
    </source>
</evidence>
<reference evidence="7" key="4">
    <citation type="submission" date="2025-09" db="UniProtKB">
        <authorList>
            <consortium name="Ensembl"/>
        </authorList>
    </citation>
    <scope>IDENTIFICATION</scope>
    <source>
        <strain evidence="7">JP 163 A</strain>
    </source>
</reference>
<sequence>MKQKVLHALDGCQPGPLGGKQPIQCFRCGALCKGEALRVQSSYFHLKCFTCKVCGCDLALSGFFMRNGDCLCPVDFQRLHGTPCTNCGEFVEGEVVTVLGKSYHPACFVCTMCKQPFPAGDFVTFRGRECLCQRCNEPTSPSNHIPHPNNCSGCGRDIKNGQALLALGAQWHLGCFKCKSCRRILSGEYINKDGFPYCERDYQTQFGVKCEACQRFITGKVLEAGERHYHPGCAKCSRCGKMFTEGEEMYVQGSTIWHPNCKDSSRAEESCRPNRSSSESSCSRPGSCTPSSPGRTICAKVDNEIIDYRDLAAIPRVKAIYDIEHPDMISYKSVNSCTLGDGGDAATGRSLTESPGNVSETTEESFATRPCVPKSSSDRPFGGQAMWCRHSYSPALSRSPQHFHRPDPDSSSTQTVSLPGFSHNFLSLPRFLPGYRLTSSDRFSL</sequence>
<dbReference type="FunFam" id="2.10.110.10:FF:000080">
    <property type="entry name" value="actin-binding LIM protein 1 isoform X6"/>
    <property type="match status" value="1"/>
</dbReference>
<organism evidence="7 8">
    <name type="scientific">Xiphophorus maculatus</name>
    <name type="common">Southern platyfish</name>
    <name type="synonym">Platypoecilus maculatus</name>
    <dbReference type="NCBI Taxonomy" id="8083"/>
    <lineage>
        <taxon>Eukaryota</taxon>
        <taxon>Metazoa</taxon>
        <taxon>Chordata</taxon>
        <taxon>Craniata</taxon>
        <taxon>Vertebrata</taxon>
        <taxon>Euteleostomi</taxon>
        <taxon>Actinopterygii</taxon>
        <taxon>Neopterygii</taxon>
        <taxon>Teleostei</taxon>
        <taxon>Neoteleostei</taxon>
        <taxon>Acanthomorphata</taxon>
        <taxon>Ovalentaria</taxon>
        <taxon>Atherinomorphae</taxon>
        <taxon>Cyprinodontiformes</taxon>
        <taxon>Poeciliidae</taxon>
        <taxon>Poeciliinae</taxon>
        <taxon>Xiphophorus</taxon>
    </lineage>
</organism>
<dbReference type="Pfam" id="PF00412">
    <property type="entry name" value="LIM"/>
    <property type="match status" value="4"/>
</dbReference>
<feature type="compositionally biased region" description="Low complexity" evidence="5">
    <location>
        <begin position="273"/>
        <end position="288"/>
    </location>
</feature>
<keyword evidence="1 4" id="KW-0479">Metal-binding</keyword>
<dbReference type="SMART" id="SM00132">
    <property type="entry name" value="LIM"/>
    <property type="match status" value="4"/>
</dbReference>
<dbReference type="GO" id="GO:0001725">
    <property type="term" value="C:stress fiber"/>
    <property type="evidence" value="ECO:0007669"/>
    <property type="project" value="TreeGrafter"/>
</dbReference>
<evidence type="ECO:0000313" key="8">
    <source>
        <dbReference type="Proteomes" id="UP000002852"/>
    </source>
</evidence>
<dbReference type="STRING" id="8083.ENSXMAP00000000113"/>
<dbReference type="CDD" id="cd09327">
    <property type="entry name" value="LIM1_abLIM"/>
    <property type="match status" value="1"/>
</dbReference>
<accession>M3ZD21</accession>
<name>M3ZD21_XIPMA</name>
<dbReference type="eggNOG" id="KOG1044">
    <property type="taxonomic scope" value="Eukaryota"/>
</dbReference>
<dbReference type="PANTHER" id="PTHR24213">
    <property type="entry name" value="ACTIN-BINDING LIM PROTEIN"/>
    <property type="match status" value="1"/>
</dbReference>
<dbReference type="InParanoid" id="M3ZD21"/>